<dbReference type="Proteomes" id="UP000000763">
    <property type="component" value="Chromosome 10"/>
</dbReference>
<evidence type="ECO:0000313" key="2">
    <source>
        <dbReference type="EMBL" id="AAN04153.1"/>
    </source>
</evidence>
<proteinExistence type="predicted"/>
<reference evidence="3" key="3">
    <citation type="journal article" date="2005" name="Nature">
        <title>The map-based sequence of the rice genome.</title>
        <authorList>
            <consortium name="International rice genome sequencing project (IRGSP)"/>
            <person name="Matsumoto T."/>
            <person name="Wu J."/>
            <person name="Kanamori H."/>
            <person name="Katayose Y."/>
            <person name="Fujisawa M."/>
            <person name="Namiki N."/>
            <person name="Mizuno H."/>
            <person name="Yamamoto K."/>
            <person name="Antonio B.A."/>
            <person name="Baba T."/>
            <person name="Sakata K."/>
            <person name="Nagamura Y."/>
            <person name="Aoki H."/>
            <person name="Arikawa K."/>
            <person name="Arita K."/>
            <person name="Bito T."/>
            <person name="Chiden Y."/>
            <person name="Fujitsuka N."/>
            <person name="Fukunaka R."/>
            <person name="Hamada M."/>
            <person name="Harada C."/>
            <person name="Hayashi A."/>
            <person name="Hijishita S."/>
            <person name="Honda M."/>
            <person name="Hosokawa S."/>
            <person name="Ichikawa Y."/>
            <person name="Idonuma A."/>
            <person name="Iijima M."/>
            <person name="Ikeda M."/>
            <person name="Ikeno M."/>
            <person name="Ito K."/>
            <person name="Ito S."/>
            <person name="Ito T."/>
            <person name="Ito Y."/>
            <person name="Ito Y."/>
            <person name="Iwabuchi A."/>
            <person name="Kamiya K."/>
            <person name="Karasawa W."/>
            <person name="Kurita K."/>
            <person name="Katagiri S."/>
            <person name="Kikuta A."/>
            <person name="Kobayashi H."/>
            <person name="Kobayashi N."/>
            <person name="Machita K."/>
            <person name="Maehara T."/>
            <person name="Masukawa M."/>
            <person name="Mizubayashi T."/>
            <person name="Mukai Y."/>
            <person name="Nagasaki H."/>
            <person name="Nagata Y."/>
            <person name="Naito S."/>
            <person name="Nakashima M."/>
            <person name="Nakama Y."/>
            <person name="Nakamichi Y."/>
            <person name="Nakamura M."/>
            <person name="Meguro A."/>
            <person name="Negishi M."/>
            <person name="Ohta I."/>
            <person name="Ohta T."/>
            <person name="Okamoto M."/>
            <person name="Ono N."/>
            <person name="Saji S."/>
            <person name="Sakaguchi M."/>
            <person name="Sakai K."/>
            <person name="Shibata M."/>
            <person name="Shimokawa T."/>
            <person name="Song J."/>
            <person name="Takazaki Y."/>
            <person name="Terasawa K."/>
            <person name="Tsugane M."/>
            <person name="Tsuji K."/>
            <person name="Ueda S."/>
            <person name="Waki K."/>
            <person name="Yamagata H."/>
            <person name="Yamamoto M."/>
            <person name="Yamamoto S."/>
            <person name="Yamane H."/>
            <person name="Yoshiki S."/>
            <person name="Yoshihara R."/>
            <person name="Yukawa K."/>
            <person name="Zhong H."/>
            <person name="Yano M."/>
            <person name="Yuan Q."/>
            <person name="Ouyang S."/>
            <person name="Liu J."/>
            <person name="Jones K.M."/>
            <person name="Gansberger K."/>
            <person name="Moffat K."/>
            <person name="Hill J."/>
            <person name="Bera J."/>
            <person name="Fadrosh D."/>
            <person name="Jin S."/>
            <person name="Johri S."/>
            <person name="Kim M."/>
            <person name="Overton L."/>
            <person name="Reardon M."/>
            <person name="Tsitrin T."/>
            <person name="Vuong H."/>
            <person name="Weaver B."/>
            <person name="Ciecko A."/>
            <person name="Tallon L."/>
            <person name="Jackson J."/>
            <person name="Pai G."/>
            <person name="Aken S.V."/>
            <person name="Utterback T."/>
            <person name="Reidmuller S."/>
            <person name="Feldblyum T."/>
            <person name="Hsiao J."/>
            <person name="Zismann V."/>
            <person name="Iobst S."/>
            <person name="de Vazeille A.R."/>
            <person name="Buell C.R."/>
            <person name="Ying K."/>
            <person name="Li Y."/>
            <person name="Lu T."/>
            <person name="Huang Y."/>
            <person name="Zhao Q."/>
            <person name="Feng Q."/>
            <person name="Zhang L."/>
            <person name="Zhu J."/>
            <person name="Weng Q."/>
            <person name="Mu J."/>
            <person name="Lu Y."/>
            <person name="Fan D."/>
            <person name="Liu Y."/>
            <person name="Guan J."/>
            <person name="Zhang Y."/>
            <person name="Yu S."/>
            <person name="Liu X."/>
            <person name="Zhang Y."/>
            <person name="Hong G."/>
            <person name="Han B."/>
            <person name="Choisne N."/>
            <person name="Demange N."/>
            <person name="Orjeda G."/>
            <person name="Samain S."/>
            <person name="Cattolico L."/>
            <person name="Pelletier E."/>
            <person name="Couloux A."/>
            <person name="Segurens B."/>
            <person name="Wincker P."/>
            <person name="D'Hont A."/>
            <person name="Scarpelli C."/>
            <person name="Weissenbach J."/>
            <person name="Salanoubat M."/>
            <person name="Quetier F."/>
            <person name="Yu Y."/>
            <person name="Kim H.R."/>
            <person name="Rambo T."/>
            <person name="Currie J."/>
            <person name="Collura K."/>
            <person name="Luo M."/>
            <person name="Yang T."/>
            <person name="Ammiraju J.S.S."/>
            <person name="Engler F."/>
            <person name="Soderlund C."/>
            <person name="Wing R.A."/>
            <person name="Palmer L.E."/>
            <person name="de la Bastide M."/>
            <person name="Spiegel L."/>
            <person name="Nascimento L."/>
            <person name="Zutavern T."/>
            <person name="O'Shaughnessy A."/>
            <person name="Dike S."/>
            <person name="Dedhia N."/>
            <person name="Preston R."/>
            <person name="Balija V."/>
            <person name="McCombie W.R."/>
            <person name="Chow T."/>
            <person name="Chen H."/>
            <person name="Chung M."/>
            <person name="Chen C."/>
            <person name="Shaw J."/>
            <person name="Wu H."/>
            <person name="Hsiao K."/>
            <person name="Chao Y."/>
            <person name="Chu M."/>
            <person name="Cheng C."/>
            <person name="Hour A."/>
            <person name="Lee P."/>
            <person name="Lin S."/>
            <person name="Lin Y."/>
            <person name="Liou J."/>
            <person name="Liu S."/>
            <person name="Hsing Y."/>
            <person name="Raghuvanshi S."/>
            <person name="Mohanty A."/>
            <person name="Bharti A.K."/>
            <person name="Gaur A."/>
            <person name="Gupta V."/>
            <person name="Kumar D."/>
            <person name="Ravi V."/>
            <person name="Vij S."/>
            <person name="Kapur A."/>
            <person name="Khurana P."/>
            <person name="Khurana P."/>
            <person name="Khurana J.P."/>
            <person name="Tyagi A.K."/>
            <person name="Gaikwad K."/>
            <person name="Singh A."/>
            <person name="Dalal V."/>
            <person name="Srivastava S."/>
            <person name="Dixit A."/>
            <person name="Pal A.K."/>
            <person name="Ghazi I.A."/>
            <person name="Yadav M."/>
            <person name="Pandit A."/>
            <person name="Bhargava A."/>
            <person name="Sureshbabu K."/>
            <person name="Batra K."/>
            <person name="Sharma T.R."/>
            <person name="Mohapatra T."/>
            <person name="Singh N.K."/>
            <person name="Messing J."/>
            <person name="Nelson A.B."/>
            <person name="Fuks G."/>
            <person name="Kavchok S."/>
            <person name="Keizer G."/>
            <person name="Linton E."/>
            <person name="Llaca V."/>
            <person name="Song R."/>
            <person name="Tanyolac B."/>
            <person name="Young S."/>
            <person name="Ho-Il K."/>
            <person name="Hahn J.H."/>
            <person name="Sangsakoo G."/>
            <person name="Vanavichit A."/>
            <person name="de Mattos Luiz.A.T."/>
            <person name="Zimmer P.D."/>
            <person name="Malone G."/>
            <person name="Dellagostin O."/>
            <person name="de Oliveira A.C."/>
            <person name="Bevan M."/>
            <person name="Bancroft I."/>
            <person name="Minx P."/>
            <person name="Cordum H."/>
            <person name="Wilson R."/>
            <person name="Cheng Z."/>
            <person name="Jin W."/>
            <person name="Jiang J."/>
            <person name="Leong S.A."/>
            <person name="Iwama H."/>
            <person name="Gojobori T."/>
            <person name="Itoh T."/>
            <person name="Niimura Y."/>
            <person name="Fujii Y."/>
            <person name="Habara T."/>
            <person name="Sakai H."/>
            <person name="Sato Y."/>
            <person name="Wilson G."/>
            <person name="Kumar K."/>
            <person name="McCouch S."/>
            <person name="Juretic N."/>
            <person name="Hoen D."/>
            <person name="Wright S."/>
            <person name="Bruskiewich R."/>
            <person name="Bureau T."/>
            <person name="Miyao A."/>
            <person name="Hirochika H."/>
            <person name="Nishikawa T."/>
            <person name="Kadowaki K."/>
            <person name="Sugiura M."/>
            <person name="Burr B."/>
            <person name="Sasaki T."/>
        </authorList>
    </citation>
    <scope>NUCLEOTIDE SEQUENCE [LARGE SCALE GENOMIC DNA]</scope>
    <source>
        <strain evidence="3">cv. Nipponbare</strain>
    </source>
</reference>
<sequence length="105" mass="12330">MDINMYTWGHCKLSRRSVQFKRIATLFTFLLFIIRQNLAPNAGLHRLSISGEGDQTDWQNLLLDTERLRPLLLRHPKIMNLFRGHWEKMSSDANFNNTNIISAFI</sequence>
<dbReference type="AlphaFoldDB" id="Q8W5E5"/>
<gene>
    <name evidence="2" type="ORF">OSJNAb0008A05.6</name>
    <name evidence="1" type="ORF">OSJNBb0008A05.19</name>
</gene>
<organism evidence="1 3">
    <name type="scientific">Oryza sativa subsp. japonica</name>
    <name type="common">Rice</name>
    <dbReference type="NCBI Taxonomy" id="39947"/>
    <lineage>
        <taxon>Eukaryota</taxon>
        <taxon>Viridiplantae</taxon>
        <taxon>Streptophyta</taxon>
        <taxon>Embryophyta</taxon>
        <taxon>Tracheophyta</taxon>
        <taxon>Spermatophyta</taxon>
        <taxon>Magnoliopsida</taxon>
        <taxon>Liliopsida</taxon>
        <taxon>Poales</taxon>
        <taxon>Poaceae</taxon>
        <taxon>BOP clade</taxon>
        <taxon>Oryzoideae</taxon>
        <taxon>Oryzeae</taxon>
        <taxon>Oryzinae</taxon>
        <taxon>Oryza</taxon>
        <taxon>Oryza sativa</taxon>
    </lineage>
</organism>
<reference evidence="3" key="5">
    <citation type="journal article" date="2008" name="Nucleic Acids Res.">
        <title>The rice annotation project database (RAP-DB): 2008 update.</title>
        <authorList>
            <consortium name="The rice annotation project (RAP)"/>
        </authorList>
    </citation>
    <scope>GENOME REANNOTATION</scope>
    <source>
        <strain evidence="3">cv. Nipponbare</strain>
    </source>
</reference>
<reference evidence="1" key="1">
    <citation type="submission" date="2001-11" db="EMBL/GenBank/DDBJ databases">
        <authorList>
            <person name="Buell R."/>
        </authorList>
    </citation>
    <scope>NUCLEOTIDE SEQUENCE</scope>
</reference>
<dbReference type="EMBL" id="AC091749">
    <property type="protein sequence ID" value="AAL31091.1"/>
    <property type="molecule type" value="Genomic_DNA"/>
</dbReference>
<reference evidence="1" key="4">
    <citation type="submission" date="2005-04" db="EMBL/GenBank/DDBJ databases">
        <title>Oryza sativa chromosome 10 BAC OSJNBb0008A05 genomic sequence.</title>
        <authorList>
            <person name="Buell C.R."/>
            <person name="Yuan Q."/>
            <person name="Ouyang S."/>
            <person name="Liu J."/>
            <person name="Moffat K.S."/>
            <person name="Hill J.N."/>
            <person name="Gansberger K."/>
            <person name="Brenner M."/>
            <person name="Burgess S."/>
            <person name="Hance M."/>
            <person name="Shvartsbeyn M."/>
            <person name="Tsitrin T."/>
            <person name="Riggs F."/>
            <person name="Hsiao J."/>
            <person name="Zismann V."/>
            <person name="Blunt S."/>
            <person name="Pai G."/>
            <person name="VanAken S.E."/>
            <person name="Utterback T.R."/>
            <person name="Feldblyum T.V."/>
            <person name="Kalb E."/>
            <person name="Quackenbush J."/>
            <person name="Salzberg S.L."/>
            <person name="White O."/>
            <person name="Fraser C.M."/>
        </authorList>
    </citation>
    <scope>NUCLEOTIDE SEQUENCE</scope>
</reference>
<reference evidence="2" key="2">
    <citation type="submission" date="2002-09" db="EMBL/GenBank/DDBJ databases">
        <title>Rice Genomic Sequence.</title>
        <authorList>
            <person name="Wing R.A."/>
            <person name="Yu Y."/>
            <person name="Soderlund C."/>
            <person name="Kim H.-R."/>
            <person name="Rambo T."/>
            <person name="Saski C."/>
            <person name="Currie J."/>
            <person name="Collura K."/>
        </authorList>
    </citation>
    <scope>NUCLEOTIDE SEQUENCE</scope>
</reference>
<evidence type="ECO:0000313" key="1">
    <source>
        <dbReference type="EMBL" id="AAL31091.1"/>
    </source>
</evidence>
<protein>
    <submittedName>
        <fullName evidence="1">Uncharacterized protein</fullName>
    </submittedName>
</protein>
<accession>Q8W5E5</accession>
<name>Q8W5E5_ORYSJ</name>
<evidence type="ECO:0000313" key="3">
    <source>
        <dbReference type="Proteomes" id="UP000000763"/>
    </source>
</evidence>
<accession>Q7G651</accession>
<dbReference type="EMBL" id="AC131374">
    <property type="protein sequence ID" value="AAN04153.1"/>
    <property type="molecule type" value="Genomic_DNA"/>
</dbReference>